<dbReference type="InterPro" id="IPR037066">
    <property type="entry name" value="Plug_dom_sf"/>
</dbReference>
<dbReference type="InterPro" id="IPR039426">
    <property type="entry name" value="TonB-dep_rcpt-like"/>
</dbReference>
<keyword evidence="6" id="KW-0408">Iron</keyword>
<dbReference type="InterPro" id="IPR008969">
    <property type="entry name" value="CarboxyPept-like_regulatory"/>
</dbReference>
<dbReference type="InterPro" id="IPR036942">
    <property type="entry name" value="Beta-barrel_TonB_sf"/>
</dbReference>
<dbReference type="NCBIfam" id="TIGR04056">
    <property type="entry name" value="OMP_RagA_SusC"/>
    <property type="match status" value="1"/>
</dbReference>
<evidence type="ECO:0000259" key="16">
    <source>
        <dbReference type="Pfam" id="PF07715"/>
    </source>
</evidence>
<proteinExistence type="inferred from homology"/>
<keyword evidence="7 11" id="KW-0798">TonB box</keyword>
<keyword evidence="18" id="KW-1185">Reference proteome</keyword>
<dbReference type="InterPro" id="IPR023997">
    <property type="entry name" value="TonB-dep_OMP_SusC/RagA_CS"/>
</dbReference>
<dbReference type="STRING" id="1703345.A3860_21220"/>
<evidence type="ECO:0000313" key="18">
    <source>
        <dbReference type="Proteomes" id="UP000192796"/>
    </source>
</evidence>
<evidence type="ECO:0000256" key="11">
    <source>
        <dbReference type="RuleBase" id="RU003357"/>
    </source>
</evidence>
<dbReference type="InterPro" id="IPR023996">
    <property type="entry name" value="TonB-dep_OMP_SusC/RagA"/>
</dbReference>
<reference evidence="17 18" key="1">
    <citation type="submission" date="2016-03" db="EMBL/GenBank/DDBJ databases">
        <title>Niastella vici sp. nov., isolated from farmland soil.</title>
        <authorList>
            <person name="Chen L."/>
            <person name="Wang D."/>
            <person name="Yang S."/>
            <person name="Wang G."/>
        </authorList>
    </citation>
    <scope>NUCLEOTIDE SEQUENCE [LARGE SCALE GENOMIC DNA]</scope>
    <source>
        <strain evidence="17 18">DJ57</strain>
    </source>
</reference>
<dbReference type="NCBIfam" id="TIGR04057">
    <property type="entry name" value="SusC_RagA_signa"/>
    <property type="match status" value="1"/>
</dbReference>
<evidence type="ECO:0000256" key="7">
    <source>
        <dbReference type="ARBA" id="ARBA00023077"/>
    </source>
</evidence>
<dbReference type="SUPFAM" id="SSF56935">
    <property type="entry name" value="Porins"/>
    <property type="match status" value="1"/>
</dbReference>
<protein>
    <recommendedName>
        <fullName evidence="19">SusC/RagA family TonB-linked outer membrane protein</fullName>
    </recommendedName>
</protein>
<dbReference type="InterPro" id="IPR000531">
    <property type="entry name" value="Beta-barrel_TonB"/>
</dbReference>
<evidence type="ECO:0000256" key="2">
    <source>
        <dbReference type="ARBA" id="ARBA00022448"/>
    </source>
</evidence>
<dbReference type="SUPFAM" id="SSF49464">
    <property type="entry name" value="Carboxypeptidase regulatory domain-like"/>
    <property type="match status" value="1"/>
</dbReference>
<evidence type="ECO:0008006" key="19">
    <source>
        <dbReference type="Google" id="ProtNLM"/>
    </source>
</evidence>
<dbReference type="GO" id="GO:0009279">
    <property type="term" value="C:cell outer membrane"/>
    <property type="evidence" value="ECO:0007669"/>
    <property type="project" value="UniProtKB-SubCell"/>
</dbReference>
<evidence type="ECO:0000256" key="8">
    <source>
        <dbReference type="ARBA" id="ARBA00023136"/>
    </source>
</evidence>
<dbReference type="Proteomes" id="UP000192796">
    <property type="component" value="Unassembled WGS sequence"/>
</dbReference>
<evidence type="ECO:0000256" key="10">
    <source>
        <dbReference type="PROSITE-ProRule" id="PRU01360"/>
    </source>
</evidence>
<dbReference type="OrthoDB" id="604358at2"/>
<evidence type="ECO:0000256" key="1">
    <source>
        <dbReference type="ARBA" id="ARBA00004571"/>
    </source>
</evidence>
<dbReference type="GO" id="GO:0006826">
    <property type="term" value="P:iron ion transport"/>
    <property type="evidence" value="ECO:0007669"/>
    <property type="project" value="UniProtKB-KW"/>
</dbReference>
<dbReference type="AlphaFoldDB" id="A0A1V9G098"/>
<comment type="caution">
    <text evidence="17">The sequence shown here is derived from an EMBL/GenBank/DDBJ whole genome shotgun (WGS) entry which is preliminary data.</text>
</comment>
<keyword evidence="3 10" id="KW-1134">Transmembrane beta strand</keyword>
<accession>A0A1V9G098</accession>
<evidence type="ECO:0000313" key="17">
    <source>
        <dbReference type="EMBL" id="OQP63948.1"/>
    </source>
</evidence>
<keyword evidence="5 10" id="KW-0812">Transmembrane</keyword>
<dbReference type="Gene3D" id="2.60.40.1120">
    <property type="entry name" value="Carboxypeptidase-like, regulatory domain"/>
    <property type="match status" value="1"/>
</dbReference>
<feature type="signal peptide" evidence="13">
    <location>
        <begin position="1"/>
        <end position="17"/>
    </location>
</feature>
<dbReference type="Pfam" id="PF07715">
    <property type="entry name" value="Plug"/>
    <property type="match status" value="1"/>
</dbReference>
<evidence type="ECO:0000256" key="5">
    <source>
        <dbReference type="ARBA" id="ARBA00022692"/>
    </source>
</evidence>
<dbReference type="Pfam" id="PF00593">
    <property type="entry name" value="TonB_dep_Rec_b-barrel"/>
    <property type="match status" value="1"/>
</dbReference>
<feature type="chain" id="PRO_5012212791" description="SusC/RagA family TonB-linked outer membrane protein" evidence="13">
    <location>
        <begin position="18"/>
        <end position="1155"/>
    </location>
</feature>
<keyword evidence="4" id="KW-0406">Ion transport</keyword>
<evidence type="ECO:0000259" key="15">
    <source>
        <dbReference type="Pfam" id="PF07660"/>
    </source>
</evidence>
<evidence type="ECO:0000256" key="6">
    <source>
        <dbReference type="ARBA" id="ARBA00023004"/>
    </source>
</evidence>
<keyword evidence="8 10" id="KW-0472">Membrane</keyword>
<feature type="domain" description="TonB-dependent receptor-like beta-barrel" evidence="14">
    <location>
        <begin position="585"/>
        <end position="1116"/>
    </location>
</feature>
<keyword evidence="2 10" id="KW-0813">Transport</keyword>
<evidence type="ECO:0000256" key="4">
    <source>
        <dbReference type="ARBA" id="ARBA00022496"/>
    </source>
</evidence>
<gene>
    <name evidence="17" type="ORF">A3860_21220</name>
</gene>
<evidence type="ECO:0000259" key="14">
    <source>
        <dbReference type="Pfam" id="PF00593"/>
    </source>
</evidence>
<organism evidence="17 18">
    <name type="scientific">Niastella vici</name>
    <dbReference type="NCBI Taxonomy" id="1703345"/>
    <lineage>
        <taxon>Bacteria</taxon>
        <taxon>Pseudomonadati</taxon>
        <taxon>Bacteroidota</taxon>
        <taxon>Chitinophagia</taxon>
        <taxon>Chitinophagales</taxon>
        <taxon>Chitinophagaceae</taxon>
        <taxon>Niastella</taxon>
    </lineage>
</organism>
<keyword evidence="4" id="KW-0410">Iron transport</keyword>
<evidence type="ECO:0000256" key="12">
    <source>
        <dbReference type="SAM" id="MobiDB-lite"/>
    </source>
</evidence>
<dbReference type="Gene3D" id="2.170.130.10">
    <property type="entry name" value="TonB-dependent receptor, plug domain"/>
    <property type="match status" value="1"/>
</dbReference>
<dbReference type="EMBL" id="LVYD01000043">
    <property type="protein sequence ID" value="OQP63948.1"/>
    <property type="molecule type" value="Genomic_DNA"/>
</dbReference>
<name>A0A1V9G098_9BACT</name>
<evidence type="ECO:0000256" key="13">
    <source>
        <dbReference type="SAM" id="SignalP"/>
    </source>
</evidence>
<dbReference type="RefSeq" id="WP_158085223.1">
    <property type="nucleotide sequence ID" value="NZ_LVYD01000043.1"/>
</dbReference>
<feature type="region of interest" description="Disordered" evidence="12">
    <location>
        <begin position="128"/>
        <end position="149"/>
    </location>
</feature>
<dbReference type="InterPro" id="IPR011662">
    <property type="entry name" value="Secretin/TonB_short_N"/>
</dbReference>
<evidence type="ECO:0000256" key="9">
    <source>
        <dbReference type="ARBA" id="ARBA00023237"/>
    </source>
</evidence>
<feature type="domain" description="TonB-dependent receptor plug" evidence="16">
    <location>
        <begin position="203"/>
        <end position="309"/>
    </location>
</feature>
<evidence type="ECO:0000256" key="3">
    <source>
        <dbReference type="ARBA" id="ARBA00022452"/>
    </source>
</evidence>
<dbReference type="Pfam" id="PF13715">
    <property type="entry name" value="CarbopepD_reg_2"/>
    <property type="match status" value="1"/>
</dbReference>
<feature type="compositionally biased region" description="Polar residues" evidence="12">
    <location>
        <begin position="131"/>
        <end position="146"/>
    </location>
</feature>
<dbReference type="PROSITE" id="PS52016">
    <property type="entry name" value="TONB_DEPENDENT_REC_3"/>
    <property type="match status" value="1"/>
</dbReference>
<comment type="similarity">
    <text evidence="10 11">Belongs to the TonB-dependent receptor family.</text>
</comment>
<sequence length="1155" mass="127500">MRITAFILLVACIQVSAKVASQTVTLSEKEATLQSIFKKINRQTGYQFFYKDNLLNKVGKVDISVRNLPVEDALKICFQQLPVTFCIVEKTIIIREKAAIEQNKTSTVPPPPIEIKGVVMDEKGKPLPGVSVTNRESQRGTSTNNAGEFKLDADPGDFLEFSFVGYKKATARVGNAPTISIQLQLDVTVTDEVIVIGYGTRKKVNLTGAVSVVKGSDIENRPVLNATQSLQGMVPGLNITVGANTRPGQSFNLNVRGAGNLAGGDGPFVLVDGMPQSLSDINPSDIESISVLKDAAASAVYGARAPYGVILVTTKKGKAEKTTITYSNNFGVIRPVNLPKMVNAYDFALFFNAATFNAQGSKQYSDSKMDLLKQYVVNPEGMNIFPEATDNYLSNWENTANGVANTNWFNFHYKPNAARQMHNLSISGGNKNAQFFISGGYYSEDGVLRYAAIKYNRFNFNSTITSQLTDWAKLKLNTKIIQDKYKAPFSAGGTFESLFFHNLARMRPNISPYDLNGNFNEISSVPYFQSGSEAINKGFTLSVLPGLEIEPIKNWKIMFDLNMRREEGQNSSLLLPGTIYGIDGTPKMVNRSEYDIPLLGSYSRNENNTLYVSPNVYSSYKFLLNDEHEFNIMVGFQQELNEYRSLTSSSQDLISPNRPGINLTTGTPTTTESRNHWATRGFFGRLSYNYQEKYLVEVNGRYDGSSRFAANSRWGFFPSMSVGYNIAKENFFQPLSRIVNTLKVRASYGLLGNQSGAGLYSYIQSMGIAVPGINGTGPAWFFQNGREAVINAPAPFNAGTTWEKVYTKNLGLDFELLKNRLSGSVDVYQRETKDMLGPTFDIADMFGGSVPASNNANLITKGWELSINYRGNIGKDWSWSVGGVLADNTTRVTKYENPTFTNPAGTWYVGRRSGEIWGYRVEGLLQDDQKATDYNTAVNKTFLSGQPWKPGDVMYIDLNKDGFINDGKNRLGDMGDKTIIGNSSPRYAYSFNGSLSWRGISLSFLFQGIGKRDFAPGIGDVYFWGWGALAQVTVFKEHLDYWTPDNRGAYYPAPYSAPAGAQGAFNSKNQQVSDRYLQRASYLRLKNATLSYSLPAKLVQKAKLRKVSLFVSGENLVTITKLAGMFDPETLSGVQGTGKVYPLSQAFSIGANISL</sequence>
<comment type="subcellular location">
    <subcellularLocation>
        <location evidence="1 10">Cell outer membrane</location>
        <topology evidence="1 10">Multi-pass membrane protein</topology>
    </subcellularLocation>
</comment>
<keyword evidence="9 10" id="KW-0998">Cell outer membrane</keyword>
<keyword evidence="13" id="KW-0732">Signal</keyword>
<dbReference type="InterPro" id="IPR012910">
    <property type="entry name" value="Plug_dom"/>
</dbReference>
<dbReference type="Gene3D" id="2.40.170.20">
    <property type="entry name" value="TonB-dependent receptor, beta-barrel domain"/>
    <property type="match status" value="1"/>
</dbReference>
<feature type="domain" description="Secretin/TonB short N-terminal" evidence="15">
    <location>
        <begin position="46"/>
        <end position="96"/>
    </location>
</feature>
<dbReference type="Pfam" id="PF07660">
    <property type="entry name" value="STN"/>
    <property type="match status" value="1"/>
</dbReference>